<dbReference type="AlphaFoldDB" id="A0A2W1JQ23"/>
<keyword evidence="1" id="KW-0812">Transmembrane</keyword>
<dbReference type="EMBL" id="PQWO01000001">
    <property type="protein sequence ID" value="PZD75423.1"/>
    <property type="molecule type" value="Genomic_DNA"/>
</dbReference>
<organism evidence="2 3">
    <name type="scientific">Acaryochloris thomasi RCC1774</name>
    <dbReference type="NCBI Taxonomy" id="1764569"/>
    <lineage>
        <taxon>Bacteria</taxon>
        <taxon>Bacillati</taxon>
        <taxon>Cyanobacteriota</taxon>
        <taxon>Cyanophyceae</taxon>
        <taxon>Acaryochloridales</taxon>
        <taxon>Acaryochloridaceae</taxon>
        <taxon>Acaryochloris</taxon>
        <taxon>Acaryochloris thomasi</taxon>
    </lineage>
</organism>
<dbReference type="Proteomes" id="UP000248857">
    <property type="component" value="Unassembled WGS sequence"/>
</dbReference>
<feature type="transmembrane region" description="Helical" evidence="1">
    <location>
        <begin position="12"/>
        <end position="31"/>
    </location>
</feature>
<comment type="caution">
    <text evidence="2">The sequence shown here is derived from an EMBL/GenBank/DDBJ whole genome shotgun (WGS) entry which is preliminary data.</text>
</comment>
<accession>A0A2W1JQ23</accession>
<dbReference type="OrthoDB" id="129302at2"/>
<keyword evidence="1" id="KW-0472">Membrane</keyword>
<gene>
    <name evidence="2" type="ORF">C1752_00043</name>
</gene>
<sequence>MSNRGAGGTRGGVGRFFLGLAMMIAGGYLFLSSIKIVNNFSMGYSLYRIGDLSLTSGMVLVPFIFGIGLIFYNSKNFLGWLLATASLLMLLFGVIASINFRLAPMSAFELITILVLAVGGGGIFLSSLQDLQ</sequence>
<evidence type="ECO:0000256" key="1">
    <source>
        <dbReference type="SAM" id="Phobius"/>
    </source>
</evidence>
<proteinExistence type="predicted"/>
<reference evidence="2 3" key="1">
    <citation type="journal article" date="2018" name="Sci. Rep.">
        <title>A novel species of the marine cyanobacterium Acaryochloris with a unique pigment content and lifestyle.</title>
        <authorList>
            <person name="Partensky F."/>
            <person name="Six C."/>
            <person name="Ratin M."/>
            <person name="Garczarek L."/>
            <person name="Vaulot D."/>
            <person name="Probert I."/>
            <person name="Calteau A."/>
            <person name="Gourvil P."/>
            <person name="Marie D."/>
            <person name="Grebert T."/>
            <person name="Bouchier C."/>
            <person name="Le Panse S."/>
            <person name="Gachenot M."/>
            <person name="Rodriguez F."/>
            <person name="Garrido J.L."/>
        </authorList>
    </citation>
    <scope>NUCLEOTIDE SEQUENCE [LARGE SCALE GENOMIC DNA]</scope>
    <source>
        <strain evidence="2 3">RCC1774</strain>
    </source>
</reference>
<evidence type="ECO:0000313" key="3">
    <source>
        <dbReference type="Proteomes" id="UP000248857"/>
    </source>
</evidence>
<protein>
    <submittedName>
        <fullName evidence="2">Uncharacterized protein</fullName>
    </submittedName>
</protein>
<evidence type="ECO:0000313" key="2">
    <source>
        <dbReference type="EMBL" id="PZD75423.1"/>
    </source>
</evidence>
<feature type="transmembrane region" description="Helical" evidence="1">
    <location>
        <begin position="107"/>
        <end position="128"/>
    </location>
</feature>
<keyword evidence="1" id="KW-1133">Transmembrane helix</keyword>
<feature type="transmembrane region" description="Helical" evidence="1">
    <location>
        <begin position="78"/>
        <end position="100"/>
    </location>
</feature>
<name>A0A2W1JQ23_9CYAN</name>
<dbReference type="RefSeq" id="WP_110984034.1">
    <property type="nucleotide sequence ID" value="NZ_CAWNWM010000001.1"/>
</dbReference>
<feature type="transmembrane region" description="Helical" evidence="1">
    <location>
        <begin position="52"/>
        <end position="72"/>
    </location>
</feature>
<keyword evidence="3" id="KW-1185">Reference proteome</keyword>